<name>A0A4Y2AQ69_ARAVE</name>
<dbReference type="EMBL" id="BGPR01000024">
    <property type="protein sequence ID" value="GBL81164.1"/>
    <property type="molecule type" value="Genomic_DNA"/>
</dbReference>
<evidence type="ECO:0000313" key="1">
    <source>
        <dbReference type="EMBL" id="GBL81164.1"/>
    </source>
</evidence>
<proteinExistence type="predicted"/>
<evidence type="ECO:0000313" key="2">
    <source>
        <dbReference type="Proteomes" id="UP000499080"/>
    </source>
</evidence>
<dbReference type="OrthoDB" id="6515318at2759"/>
<dbReference type="Proteomes" id="UP000499080">
    <property type="component" value="Unassembled WGS sequence"/>
</dbReference>
<protein>
    <submittedName>
        <fullName evidence="1">Uncharacterized protein</fullName>
    </submittedName>
</protein>
<reference evidence="1 2" key="1">
    <citation type="journal article" date="2019" name="Sci. Rep.">
        <title>Orb-weaving spider Araneus ventricosus genome elucidates the spidroin gene catalogue.</title>
        <authorList>
            <person name="Kono N."/>
            <person name="Nakamura H."/>
            <person name="Ohtoshi R."/>
            <person name="Moran D.A.P."/>
            <person name="Shinohara A."/>
            <person name="Yoshida Y."/>
            <person name="Fujiwara M."/>
            <person name="Mori M."/>
            <person name="Tomita M."/>
            <person name="Arakawa K."/>
        </authorList>
    </citation>
    <scope>NUCLEOTIDE SEQUENCE [LARGE SCALE GENOMIC DNA]</scope>
</reference>
<accession>A0A4Y2AQ69</accession>
<organism evidence="1 2">
    <name type="scientific">Araneus ventricosus</name>
    <name type="common">Orbweaver spider</name>
    <name type="synonym">Epeira ventricosa</name>
    <dbReference type="NCBI Taxonomy" id="182803"/>
    <lineage>
        <taxon>Eukaryota</taxon>
        <taxon>Metazoa</taxon>
        <taxon>Ecdysozoa</taxon>
        <taxon>Arthropoda</taxon>
        <taxon>Chelicerata</taxon>
        <taxon>Arachnida</taxon>
        <taxon>Araneae</taxon>
        <taxon>Araneomorphae</taxon>
        <taxon>Entelegynae</taxon>
        <taxon>Araneoidea</taxon>
        <taxon>Araneidae</taxon>
        <taxon>Araneus</taxon>
    </lineage>
</organism>
<dbReference type="AlphaFoldDB" id="A0A4Y2AQ69"/>
<gene>
    <name evidence="1" type="ORF">AVEN_83210_1</name>
</gene>
<comment type="caution">
    <text evidence="1">The sequence shown here is derived from an EMBL/GenBank/DDBJ whole genome shotgun (WGS) entry which is preliminary data.</text>
</comment>
<sequence length="100" mass="11669">MGNQRTDDLAKLATSKEEIDCKVRLKTCLDLVCWDATDKGQWTKKFFRKVKLKRILGDFYLNEICTRHEVFQIHQELLFGKTSNCFSLLAEGTVEHVMLE</sequence>
<keyword evidence="2" id="KW-1185">Reference proteome</keyword>